<comment type="subcellular location">
    <subcellularLocation>
        <location evidence="1">Membrane</location>
        <topology evidence="1">Multi-pass membrane protein</topology>
    </subcellularLocation>
</comment>
<keyword evidence="12" id="KW-1185">Reference proteome</keyword>
<dbReference type="PRINTS" id="PR00169">
    <property type="entry name" value="KCHANNEL"/>
</dbReference>
<keyword evidence="2" id="KW-0813">Transport</keyword>
<evidence type="ECO:0000256" key="3">
    <source>
        <dbReference type="ARBA" id="ARBA00022692"/>
    </source>
</evidence>
<evidence type="ECO:0000256" key="2">
    <source>
        <dbReference type="ARBA" id="ARBA00022448"/>
    </source>
</evidence>
<keyword evidence="5" id="KW-0406">Ion transport</keyword>
<feature type="transmembrane region" description="Helical" evidence="9">
    <location>
        <begin position="97"/>
        <end position="116"/>
    </location>
</feature>
<evidence type="ECO:0000256" key="1">
    <source>
        <dbReference type="ARBA" id="ARBA00004141"/>
    </source>
</evidence>
<dbReference type="SUPFAM" id="SSF81324">
    <property type="entry name" value="Voltage-gated potassium channels"/>
    <property type="match status" value="1"/>
</dbReference>
<feature type="region of interest" description="Disordered" evidence="8">
    <location>
        <begin position="1"/>
        <end position="26"/>
    </location>
</feature>
<keyword evidence="3 9" id="KW-0812">Transmembrane</keyword>
<feature type="transmembrane region" description="Helical" evidence="9">
    <location>
        <begin position="32"/>
        <end position="52"/>
    </location>
</feature>
<evidence type="ECO:0000313" key="11">
    <source>
        <dbReference type="EMBL" id="MDT0387893.1"/>
    </source>
</evidence>
<name>A0ABU2P6W5_9ACTN</name>
<keyword evidence="4 9" id="KW-1133">Transmembrane helix</keyword>
<keyword evidence="7 11" id="KW-0407">Ion channel</keyword>
<evidence type="ECO:0000256" key="8">
    <source>
        <dbReference type="SAM" id="MobiDB-lite"/>
    </source>
</evidence>
<evidence type="ECO:0000256" key="5">
    <source>
        <dbReference type="ARBA" id="ARBA00023065"/>
    </source>
</evidence>
<evidence type="ECO:0000259" key="10">
    <source>
        <dbReference type="Pfam" id="PF07885"/>
    </source>
</evidence>
<protein>
    <submittedName>
        <fullName evidence="11">Potassium channel family protein</fullName>
    </submittedName>
</protein>
<organism evidence="11 12">
    <name type="scientific">Streptomyces dubilierae</name>
    <dbReference type="NCBI Taxonomy" id="3075533"/>
    <lineage>
        <taxon>Bacteria</taxon>
        <taxon>Bacillati</taxon>
        <taxon>Actinomycetota</taxon>
        <taxon>Actinomycetes</taxon>
        <taxon>Kitasatosporales</taxon>
        <taxon>Streptomycetaceae</taxon>
        <taxon>Streptomyces</taxon>
    </lineage>
</organism>
<accession>A0ABU2P6W5</accession>
<evidence type="ECO:0000256" key="9">
    <source>
        <dbReference type="SAM" id="Phobius"/>
    </source>
</evidence>
<dbReference type="Proteomes" id="UP001183586">
    <property type="component" value="Unassembled WGS sequence"/>
</dbReference>
<dbReference type="InterPro" id="IPR028325">
    <property type="entry name" value="VG_K_chnl"/>
</dbReference>
<sequence>MTDRATTRTGAVGPPGEREPEGREPRRRRASVLALARALLIATGLLTVYYLLPLDGRLTSGASVLLVCGLLLVVVVFWWEVRAIVDSPWPRLKAVEALATTLALFLLLFATAYYLLEHTTPGSFSEPLTKTDSLYFTLTTFTTVGYGDIAARSQGGRVLAMVQMLGGLLLVGVAAKILAGAVQAGLRRQGREPADDFPRGRRAER</sequence>
<dbReference type="Pfam" id="PF07885">
    <property type="entry name" value="Ion_trans_2"/>
    <property type="match status" value="1"/>
</dbReference>
<comment type="caution">
    <text evidence="11">The sequence shown here is derived from an EMBL/GenBank/DDBJ whole genome shotgun (WGS) entry which is preliminary data.</text>
</comment>
<evidence type="ECO:0000256" key="4">
    <source>
        <dbReference type="ARBA" id="ARBA00022989"/>
    </source>
</evidence>
<feature type="transmembrane region" description="Helical" evidence="9">
    <location>
        <begin position="158"/>
        <end position="179"/>
    </location>
</feature>
<dbReference type="InterPro" id="IPR013099">
    <property type="entry name" value="K_chnl_dom"/>
</dbReference>
<dbReference type="EMBL" id="JAVREU010000003">
    <property type="protein sequence ID" value="MDT0387893.1"/>
    <property type="molecule type" value="Genomic_DNA"/>
</dbReference>
<feature type="domain" description="Potassium channel" evidence="10">
    <location>
        <begin position="102"/>
        <end position="182"/>
    </location>
</feature>
<evidence type="ECO:0000313" key="12">
    <source>
        <dbReference type="Proteomes" id="UP001183586"/>
    </source>
</evidence>
<keyword evidence="6 9" id="KW-0472">Membrane</keyword>
<dbReference type="PANTHER" id="PTHR11537:SF254">
    <property type="entry name" value="POTASSIUM VOLTAGE-GATED CHANNEL PROTEIN SHAB"/>
    <property type="match status" value="1"/>
</dbReference>
<reference evidence="12" key="1">
    <citation type="submission" date="2023-07" db="EMBL/GenBank/DDBJ databases">
        <title>30 novel species of actinomycetes from the DSMZ collection.</title>
        <authorList>
            <person name="Nouioui I."/>
        </authorList>
    </citation>
    <scope>NUCLEOTIDE SEQUENCE [LARGE SCALE GENOMIC DNA]</scope>
    <source>
        <strain evidence="12">DSM 41921</strain>
    </source>
</reference>
<dbReference type="RefSeq" id="WP_311680871.1">
    <property type="nucleotide sequence ID" value="NZ_JAVREU010000003.1"/>
</dbReference>
<dbReference type="Gene3D" id="1.10.287.70">
    <property type="match status" value="1"/>
</dbReference>
<evidence type="ECO:0000256" key="6">
    <source>
        <dbReference type="ARBA" id="ARBA00023136"/>
    </source>
</evidence>
<feature type="transmembrane region" description="Helical" evidence="9">
    <location>
        <begin position="64"/>
        <end position="85"/>
    </location>
</feature>
<proteinExistence type="predicted"/>
<dbReference type="PANTHER" id="PTHR11537">
    <property type="entry name" value="VOLTAGE-GATED POTASSIUM CHANNEL"/>
    <property type="match status" value="1"/>
</dbReference>
<gene>
    <name evidence="11" type="ORF">RM641_10690</name>
</gene>
<dbReference type="GO" id="GO:0034220">
    <property type="term" value="P:monoatomic ion transmembrane transport"/>
    <property type="evidence" value="ECO:0007669"/>
    <property type="project" value="UniProtKB-KW"/>
</dbReference>
<evidence type="ECO:0000256" key="7">
    <source>
        <dbReference type="ARBA" id="ARBA00023303"/>
    </source>
</evidence>